<dbReference type="EMBL" id="JACHIP010000020">
    <property type="protein sequence ID" value="MBB5060833.1"/>
    <property type="molecule type" value="Genomic_DNA"/>
</dbReference>
<keyword evidence="1" id="KW-0732">Signal</keyword>
<proteinExistence type="predicted"/>
<dbReference type="InterPro" id="IPR015943">
    <property type="entry name" value="WD40/YVTN_repeat-like_dom_sf"/>
</dbReference>
<sequence length="1010" mass="108397">MTRNISRTRLLAGLVAVGFSVPVVAQSVPYPTYQVGENKTGSQGPDYPSTLPTPWVVSDGQIITPAGTQVYLGITTRAKAVALNPTGNNTAAVLQMGVPQPVTIFNTKTGAVLQTFTIAASAGGSEAGISYTPDGKYLVFSQDGNYGPANIGVASVSPAGLLSNYVKVSVPLDVDSNGVLTTVKCFPNSPSGTTGSAEIPCGQTVSLFGDGAPTSYPLGLAVSKDGKTAYAVLDNNDTLTKIDLTQSTPVEGKEIRVGNVPQSVILSPDGKTAYVSNEAGRIATKNDFQEYSNGTPVVAAKNGATSTGTVSVVDLAKFEVIGSIETGLHPTGMAFWGKKLLVANTYSDTLSVIDTNNNVEERKIDLALPIGVPDDHKPAYGAGPNSIAVDTEKERAYVALFNANAIAVVDLRPYAEKAIIGYIPVGYAPSSVAFDEAHQTLIVANDKGIGTTGFGVVPPPASSAENSYANHYGVYSLNTHEDLGTVSIIPVPDHEKLERYSSQVEKNNHWDLLENIFAASGGDADDKPVAIPRKIGAPSKIKHIFVIIRENRTYDQILGDVTPGNGDPTLAVFGDGTAAAAYAGYKVTPNAHALVQRFPLFDNFYDPSRQSADGHNWIVQAMAPYHDDIQAPDFLRDYPSNGGDAIAYQKKGFLWDSAAKQGVSFKNFGEYVEYNTFKTPTGSTNEPQWIDFYNDTRAYETGAESQLYNINTVASHTPLPTLLKSTVQNYPQFDLGIPDQFRFDVWNQDFQSDIAAGTVPNLEFMWISSDHTGGPPTAYAMQADNDLALGRFVDAISHSSIWKDSAIFVEEDDAQNGVDHVDGHRSPGYVISPYVKQQVNTDGTGAGTVADSTFYTQVNMTRTIEQILGLKPMNQFDLVASPMREIFTDHPPVENFLPWMHVPNDVPLNLGVTQTPVQPIPAPAGVSALQPHTVMPDSPAVKALRVGWMLKKAQVFAGKQHLPDSEDPDTVNHLVWYETTGFARPYPGEKTVRPASDFNRKVTAKTDVDD</sequence>
<dbReference type="InterPro" id="IPR017850">
    <property type="entry name" value="Alkaline_phosphatase_core_sf"/>
</dbReference>
<dbReference type="InterPro" id="IPR051200">
    <property type="entry name" value="Host-pathogen_enzymatic-act"/>
</dbReference>
<feature type="signal peptide" evidence="1">
    <location>
        <begin position="1"/>
        <end position="25"/>
    </location>
</feature>
<dbReference type="Gene3D" id="2.130.10.10">
    <property type="entry name" value="YVTN repeat-like/Quinoprotein amine dehydrogenase"/>
    <property type="match status" value="2"/>
</dbReference>
<dbReference type="Gene3D" id="3.40.720.10">
    <property type="entry name" value="Alkaline Phosphatase, subunit A"/>
    <property type="match status" value="1"/>
</dbReference>
<dbReference type="PANTHER" id="PTHR47197:SF3">
    <property type="entry name" value="DIHYDRO-HEME D1 DEHYDROGENASE"/>
    <property type="match status" value="1"/>
</dbReference>
<dbReference type="Pfam" id="PF07676">
    <property type="entry name" value="PD40"/>
    <property type="match status" value="1"/>
</dbReference>
<protein>
    <submittedName>
        <fullName evidence="2">YVTN family beta-propeller protein</fullName>
    </submittedName>
</protein>
<keyword evidence="3" id="KW-1185">Reference proteome</keyword>
<evidence type="ECO:0000256" key="1">
    <source>
        <dbReference type="SAM" id="SignalP"/>
    </source>
</evidence>
<name>A0A7W7ZJ39_9BACT</name>
<dbReference type="PANTHER" id="PTHR47197">
    <property type="entry name" value="PROTEIN NIRF"/>
    <property type="match status" value="1"/>
</dbReference>
<accession>A0A7W7ZJ39</accession>
<gene>
    <name evidence="2" type="ORF">HDF16_005569</name>
</gene>
<reference evidence="2 3" key="1">
    <citation type="submission" date="2020-08" db="EMBL/GenBank/DDBJ databases">
        <title>Genomic Encyclopedia of Type Strains, Phase IV (KMG-V): Genome sequencing to study the core and pangenomes of soil and plant-associated prokaryotes.</title>
        <authorList>
            <person name="Whitman W."/>
        </authorList>
    </citation>
    <scope>NUCLEOTIDE SEQUENCE [LARGE SCALE GENOMIC DNA]</scope>
    <source>
        <strain evidence="2 3">M8UP14</strain>
    </source>
</reference>
<dbReference type="SUPFAM" id="SSF53649">
    <property type="entry name" value="Alkaline phosphatase-like"/>
    <property type="match status" value="1"/>
</dbReference>
<dbReference type="InterPro" id="IPR011659">
    <property type="entry name" value="WD40"/>
</dbReference>
<organism evidence="2 3">
    <name type="scientific">Granulicella aggregans</name>
    <dbReference type="NCBI Taxonomy" id="474949"/>
    <lineage>
        <taxon>Bacteria</taxon>
        <taxon>Pseudomonadati</taxon>
        <taxon>Acidobacteriota</taxon>
        <taxon>Terriglobia</taxon>
        <taxon>Terriglobales</taxon>
        <taxon>Acidobacteriaceae</taxon>
        <taxon>Granulicella</taxon>
    </lineage>
</organism>
<feature type="chain" id="PRO_5031373683" evidence="1">
    <location>
        <begin position="26"/>
        <end position="1010"/>
    </location>
</feature>
<dbReference type="AlphaFoldDB" id="A0A7W7ZJ39"/>
<dbReference type="RefSeq" id="WP_184223378.1">
    <property type="nucleotide sequence ID" value="NZ_JACHIP010000020.1"/>
</dbReference>
<comment type="caution">
    <text evidence="2">The sequence shown here is derived from an EMBL/GenBank/DDBJ whole genome shotgun (WGS) entry which is preliminary data.</text>
</comment>
<dbReference type="InterPro" id="IPR011045">
    <property type="entry name" value="N2O_reductase_N"/>
</dbReference>
<dbReference type="Proteomes" id="UP000540989">
    <property type="component" value="Unassembled WGS sequence"/>
</dbReference>
<evidence type="ECO:0000313" key="3">
    <source>
        <dbReference type="Proteomes" id="UP000540989"/>
    </source>
</evidence>
<evidence type="ECO:0000313" key="2">
    <source>
        <dbReference type="EMBL" id="MBB5060833.1"/>
    </source>
</evidence>
<dbReference type="SUPFAM" id="SSF50974">
    <property type="entry name" value="Nitrous oxide reductase, N-terminal domain"/>
    <property type="match status" value="1"/>
</dbReference>